<keyword evidence="4" id="KW-0432">Leucine biosynthesis</keyword>
<dbReference type="PANTHER" id="PTHR10277">
    <property type="entry name" value="HOMOCITRATE SYNTHASE-RELATED"/>
    <property type="match status" value="1"/>
</dbReference>
<dbReference type="Gene3D" id="3.20.20.70">
    <property type="entry name" value="Aldolase class I"/>
    <property type="match status" value="1"/>
</dbReference>
<dbReference type="OrthoDB" id="9803573at2"/>
<organism evidence="11 12">
    <name type="scientific">Lentzea tibetensis</name>
    <dbReference type="NCBI Taxonomy" id="2591470"/>
    <lineage>
        <taxon>Bacteria</taxon>
        <taxon>Bacillati</taxon>
        <taxon>Actinomycetota</taxon>
        <taxon>Actinomycetes</taxon>
        <taxon>Pseudonocardiales</taxon>
        <taxon>Pseudonocardiaceae</taxon>
        <taxon>Lentzea</taxon>
    </lineage>
</organism>
<sequence>MAKRRISFFDATLRDGEQAPGNAMSPQQKVELALKMEALGVDTIEAGFPGSSPADVLATQLIASKLTTARFATFNRANVDDVRMSMEAAGERSNHQIQICGTGSDLHLRHKRSISRAEAVKEVDDAVRFAAALGAEDISFGVEDASRGEYDFIHELVDTALAGGARTIILADTTGCGTPQEYGDLCAAVRSWIPSDVVLSTRCHDDLGLSLANAIAGIQAGADEVQVTLTGVGERSGNTPLEEMAAVLSYKGDRFGATTSLRTEGLYDAYCLLANTISLPEARNKAAFGRNAFATQAGIHQAAILRDPRTYEYVNPELFGRERQLLIGRHSGRAAVRHVLAEAGITADTAMVDKLYEHIANREGREADTLDAWRAHALRVLAAEAP</sequence>
<dbReference type="InterPro" id="IPR000891">
    <property type="entry name" value="PYR_CT"/>
</dbReference>
<accession>A0A563EGA5</accession>
<proteinExistence type="inferred from homology"/>
<keyword evidence="6 9" id="KW-0808">Transferase</keyword>
<reference evidence="11 12" key="1">
    <citation type="submission" date="2019-07" db="EMBL/GenBank/DDBJ databases">
        <title>Lentzea xizangensis sp. nov., isolated from Qinghai-Tibetan Plateau Soils.</title>
        <authorList>
            <person name="Huang J."/>
        </authorList>
    </citation>
    <scope>NUCLEOTIDE SEQUENCE [LARGE SCALE GENOMIC DNA]</scope>
    <source>
        <strain evidence="11 12">FXJ1.1311</strain>
    </source>
</reference>
<dbReference type="EMBL" id="VOBR01000046">
    <property type="protein sequence ID" value="TWP44948.1"/>
    <property type="molecule type" value="Genomic_DNA"/>
</dbReference>
<evidence type="ECO:0000313" key="11">
    <source>
        <dbReference type="EMBL" id="TWP44948.1"/>
    </source>
</evidence>
<evidence type="ECO:0000256" key="5">
    <source>
        <dbReference type="ARBA" id="ARBA00022605"/>
    </source>
</evidence>
<dbReference type="RefSeq" id="WP_146360458.1">
    <property type="nucleotide sequence ID" value="NZ_VOBR01000046.1"/>
</dbReference>
<evidence type="ECO:0000256" key="9">
    <source>
        <dbReference type="RuleBase" id="RU003523"/>
    </source>
</evidence>
<keyword evidence="7" id="KW-0464">Manganese</keyword>
<evidence type="ECO:0000256" key="6">
    <source>
        <dbReference type="ARBA" id="ARBA00022679"/>
    </source>
</evidence>
<dbReference type="AlphaFoldDB" id="A0A563EGA5"/>
<evidence type="ECO:0000259" key="10">
    <source>
        <dbReference type="PROSITE" id="PS50991"/>
    </source>
</evidence>
<comment type="similarity">
    <text evidence="2">Belongs to the alpha-IPM synthase/homocitrate synthase family. LeuA type 1 subfamily.</text>
</comment>
<dbReference type="PANTHER" id="PTHR10277:SF9">
    <property type="entry name" value="2-ISOPROPYLMALATE SYNTHASE 1, CHLOROPLASTIC-RELATED"/>
    <property type="match status" value="1"/>
</dbReference>
<evidence type="ECO:0000256" key="4">
    <source>
        <dbReference type="ARBA" id="ARBA00022430"/>
    </source>
</evidence>
<keyword evidence="8" id="KW-0100">Branched-chain amino acid biosynthesis</keyword>
<dbReference type="Gene3D" id="1.10.238.260">
    <property type="match status" value="1"/>
</dbReference>
<keyword evidence="11" id="KW-0670">Pyruvate</keyword>
<dbReference type="SUPFAM" id="SSF51569">
    <property type="entry name" value="Aldolase"/>
    <property type="match status" value="1"/>
</dbReference>
<evidence type="ECO:0000256" key="1">
    <source>
        <dbReference type="ARBA" id="ARBA00004689"/>
    </source>
</evidence>
<comment type="caution">
    <text evidence="11">The sequence shown here is derived from an EMBL/GenBank/DDBJ whole genome shotgun (WGS) entry which is preliminary data.</text>
</comment>
<feature type="domain" description="Pyruvate carboxyltransferase" evidence="10">
    <location>
        <begin position="6"/>
        <end position="267"/>
    </location>
</feature>
<dbReference type="EC" id="2.3.3.13" evidence="3"/>
<evidence type="ECO:0000256" key="3">
    <source>
        <dbReference type="ARBA" id="ARBA00012973"/>
    </source>
</evidence>
<dbReference type="Pfam" id="PF22617">
    <property type="entry name" value="HCS_D2"/>
    <property type="match status" value="1"/>
</dbReference>
<dbReference type="PROSITE" id="PS00815">
    <property type="entry name" value="AIPM_HOMOCIT_SYNTH_1"/>
    <property type="match status" value="1"/>
</dbReference>
<dbReference type="Proteomes" id="UP000316639">
    <property type="component" value="Unassembled WGS sequence"/>
</dbReference>
<gene>
    <name evidence="11" type="ORF">FKR81_40390</name>
</gene>
<protein>
    <recommendedName>
        <fullName evidence="3">2-isopropylmalate synthase</fullName>
        <ecNumber evidence="3">2.3.3.13</ecNumber>
    </recommendedName>
</protein>
<dbReference type="InterPro" id="IPR002034">
    <property type="entry name" value="AIPM/Hcit_synth_CS"/>
</dbReference>
<comment type="pathway">
    <text evidence="1">Amino-acid biosynthesis; L-leucine biosynthesis; L-leucine from 3-methyl-2-oxobutanoate: step 1/4.</text>
</comment>
<dbReference type="InterPro" id="IPR054691">
    <property type="entry name" value="LeuA/HCS_post-cat"/>
</dbReference>
<evidence type="ECO:0000256" key="7">
    <source>
        <dbReference type="ARBA" id="ARBA00023211"/>
    </source>
</evidence>
<evidence type="ECO:0000256" key="2">
    <source>
        <dbReference type="ARBA" id="ARBA00009396"/>
    </source>
</evidence>
<name>A0A563EGA5_9PSEU</name>
<evidence type="ECO:0000256" key="8">
    <source>
        <dbReference type="ARBA" id="ARBA00023304"/>
    </source>
</evidence>
<dbReference type="GO" id="GO:0003852">
    <property type="term" value="F:2-isopropylmalate synthase activity"/>
    <property type="evidence" value="ECO:0007669"/>
    <property type="project" value="UniProtKB-EC"/>
</dbReference>
<dbReference type="Pfam" id="PF00682">
    <property type="entry name" value="HMGL-like"/>
    <property type="match status" value="1"/>
</dbReference>
<dbReference type="InterPro" id="IPR013785">
    <property type="entry name" value="Aldolase_TIM"/>
</dbReference>
<keyword evidence="12" id="KW-1185">Reference proteome</keyword>
<dbReference type="PROSITE" id="PS50991">
    <property type="entry name" value="PYR_CT"/>
    <property type="match status" value="1"/>
</dbReference>
<dbReference type="InterPro" id="IPR050073">
    <property type="entry name" value="2-IPM_HCS-like"/>
</dbReference>
<evidence type="ECO:0000313" key="12">
    <source>
        <dbReference type="Proteomes" id="UP000316639"/>
    </source>
</evidence>
<keyword evidence="5" id="KW-0028">Amino-acid biosynthesis</keyword>
<dbReference type="GO" id="GO:0009098">
    <property type="term" value="P:L-leucine biosynthetic process"/>
    <property type="evidence" value="ECO:0007669"/>
    <property type="project" value="UniProtKB-KW"/>
</dbReference>